<dbReference type="PANTHER" id="PTHR46438">
    <property type="entry name" value="ALPHA/BETA-HYDROLASES SUPERFAMILY PROTEIN"/>
    <property type="match status" value="1"/>
</dbReference>
<gene>
    <name evidence="2" type="ORF">AB986_01390</name>
</gene>
<dbReference type="AlphaFoldDB" id="A0A0J6CP40"/>
<dbReference type="PRINTS" id="PR00412">
    <property type="entry name" value="EPOXHYDRLASE"/>
</dbReference>
<dbReference type="Gene3D" id="3.40.50.1820">
    <property type="entry name" value="alpha/beta hydrolase"/>
    <property type="match status" value="1"/>
</dbReference>
<dbReference type="STRING" id="157733.AB986_01390"/>
<dbReference type="PATRIC" id="fig|157733.3.peg.2485"/>
<dbReference type="GO" id="GO:0016787">
    <property type="term" value="F:hydrolase activity"/>
    <property type="evidence" value="ECO:0007669"/>
    <property type="project" value="UniProtKB-KW"/>
</dbReference>
<organism evidence="2 3">
    <name type="scientific">Guptibacillus hwajinpoensis</name>
    <dbReference type="NCBI Taxonomy" id="208199"/>
    <lineage>
        <taxon>Bacteria</taxon>
        <taxon>Bacillati</taxon>
        <taxon>Bacillota</taxon>
        <taxon>Bacilli</taxon>
        <taxon>Bacillales</taxon>
        <taxon>Guptibacillaceae</taxon>
        <taxon>Guptibacillus</taxon>
    </lineage>
</organism>
<proteinExistence type="predicted"/>
<evidence type="ECO:0000259" key="1">
    <source>
        <dbReference type="Pfam" id="PF12697"/>
    </source>
</evidence>
<dbReference type="SUPFAM" id="SSF53474">
    <property type="entry name" value="alpha/beta-Hydrolases"/>
    <property type="match status" value="1"/>
</dbReference>
<dbReference type="InterPro" id="IPR029058">
    <property type="entry name" value="AB_hydrolase_fold"/>
</dbReference>
<dbReference type="InterPro" id="IPR000073">
    <property type="entry name" value="AB_hydrolase_1"/>
</dbReference>
<dbReference type="EMBL" id="LELK01000001">
    <property type="protein sequence ID" value="KMM38011.1"/>
    <property type="molecule type" value="Genomic_DNA"/>
</dbReference>
<evidence type="ECO:0000313" key="2">
    <source>
        <dbReference type="EMBL" id="KMM38011.1"/>
    </source>
</evidence>
<protein>
    <submittedName>
        <fullName evidence="2">Hydrolase</fullName>
    </submittedName>
</protein>
<evidence type="ECO:0000313" key="3">
    <source>
        <dbReference type="Proteomes" id="UP000035996"/>
    </source>
</evidence>
<comment type="caution">
    <text evidence="2">The sequence shown here is derived from an EMBL/GenBank/DDBJ whole genome shotgun (WGS) entry which is preliminary data.</text>
</comment>
<dbReference type="RefSeq" id="WP_048309095.1">
    <property type="nucleotide sequence ID" value="NZ_JBHOGS010000003.1"/>
</dbReference>
<name>A0A0J6CP40_9BACL</name>
<dbReference type="InterPro" id="IPR000639">
    <property type="entry name" value="Epox_hydrolase-like"/>
</dbReference>
<dbReference type="Pfam" id="PF12697">
    <property type="entry name" value="Abhydrolase_6"/>
    <property type="match status" value="1"/>
</dbReference>
<keyword evidence="3" id="KW-1185">Reference proteome</keyword>
<dbReference type="PANTHER" id="PTHR46438:SF11">
    <property type="entry name" value="LIPASE-RELATED"/>
    <property type="match status" value="1"/>
</dbReference>
<dbReference type="PRINTS" id="PR00111">
    <property type="entry name" value="ABHYDROLASE"/>
</dbReference>
<feature type="domain" description="AB hydrolase-1" evidence="1">
    <location>
        <begin position="37"/>
        <end position="267"/>
    </location>
</feature>
<accession>A0A0J6CP40</accession>
<reference evidence="2" key="1">
    <citation type="submission" date="2015-06" db="EMBL/GenBank/DDBJ databases">
        <authorList>
            <person name="Liu B."/>
            <person name="Wang J."/>
            <person name="Zhu Y."/>
            <person name="Liu G."/>
            <person name="Chen Q."/>
            <person name="Zheng C."/>
            <person name="Che J."/>
            <person name="Ge C."/>
            <person name="Shi H."/>
            <person name="Pan Z."/>
            <person name="Liu X."/>
        </authorList>
    </citation>
    <scope>NUCLEOTIDE SEQUENCE [LARGE SCALE GENOMIC DNA]</scope>
    <source>
        <strain evidence="2">DSM 16346</strain>
    </source>
</reference>
<sequence length="279" mass="32216">MLVAQNFQQNKEKIKGIDIHYEYYKNADAVDRPVLTLLHGFLSSSFSYRRLIPLLTKAYTVVAIDLPPFGKSEKSNRFVHSYQNYAEVVVELLEKLSIEQTVMIGHSMGGQVAMRASALNENLVSKNVLLCSSGYLEKAKQSLVYTSYLPFFSVYLKRWLYRKGVKGNLINCVYDPQLIDEEMMDGYIQPFFNESIFRSLVRMIRDREGDLSSDELKQIHTPSLLIWGENDRVVPLKVGKRLSSDLPNAELIVYEKTGHLLPEERPRLIMKDIERFIHM</sequence>
<keyword evidence="2" id="KW-0378">Hydrolase</keyword>
<dbReference type="OrthoDB" id="9797695at2"/>
<dbReference type="Proteomes" id="UP000035996">
    <property type="component" value="Unassembled WGS sequence"/>
</dbReference>